<dbReference type="Proteomes" id="UP000066737">
    <property type="component" value="Chromosome I"/>
</dbReference>
<feature type="transmembrane region" description="Helical" evidence="1">
    <location>
        <begin position="102"/>
        <end position="122"/>
    </location>
</feature>
<feature type="transmembrane region" description="Helical" evidence="1">
    <location>
        <begin position="71"/>
        <end position="90"/>
    </location>
</feature>
<keyword evidence="1" id="KW-0472">Membrane</keyword>
<reference evidence="3" key="1">
    <citation type="journal article" date="2016" name="Environ. Microbiol.">
        <title>The complete genome of a viable archaeum isolated from 123-million-year-old rock salt.</title>
        <authorList>
            <person name="Jaakkola S.T."/>
            <person name="Pfeiffer F."/>
            <person name="Ravantti J.J."/>
            <person name="Guo Q."/>
            <person name="Liu Y."/>
            <person name="Chen X."/>
            <person name="Ma H."/>
            <person name="Yang C."/>
            <person name="Oksanen H.M."/>
            <person name="Bamford D.H."/>
        </authorList>
    </citation>
    <scope>NUCLEOTIDE SEQUENCE</scope>
    <source>
        <strain evidence="3">JI20-1</strain>
    </source>
</reference>
<feature type="transmembrane region" description="Helical" evidence="1">
    <location>
        <begin position="12"/>
        <end position="37"/>
    </location>
</feature>
<evidence type="ECO:0000256" key="1">
    <source>
        <dbReference type="SAM" id="Phobius"/>
    </source>
</evidence>
<protein>
    <submittedName>
        <fullName evidence="2">Uncharacterized protein</fullName>
    </submittedName>
</protein>
<sequence>MNALARFRSWLGSVEFAVTAASVAVALAAVSLLFSHVPGERDAFALVILTGVAVPNVYADSWTERLDSRLAGVAWALAACGAVGACYLLVSTGVRAVAGEPAGTVVGLVGTWLGGLVASRAATA</sequence>
<keyword evidence="3" id="KW-1185">Reference proteome</keyword>
<dbReference type="AlphaFoldDB" id="A0A0U5H198"/>
<evidence type="ECO:0000313" key="2">
    <source>
        <dbReference type="EMBL" id="CQH53237.1"/>
    </source>
</evidence>
<name>A0A0U5H198_9EURY</name>
<feature type="transmembrane region" description="Helical" evidence="1">
    <location>
        <begin position="43"/>
        <end position="59"/>
    </location>
</feature>
<dbReference type="RefSeq" id="WP_059056400.1">
    <property type="nucleotide sequence ID" value="NZ_CEML01000002.1"/>
</dbReference>
<organism evidence="2 3">
    <name type="scientific">Halobacterium hubeiense</name>
    <dbReference type="NCBI Taxonomy" id="1407499"/>
    <lineage>
        <taxon>Archaea</taxon>
        <taxon>Methanobacteriati</taxon>
        <taxon>Methanobacteriota</taxon>
        <taxon>Stenosarchaea group</taxon>
        <taxon>Halobacteria</taxon>
        <taxon>Halobacteriales</taxon>
        <taxon>Halobacteriaceae</taxon>
        <taxon>Halobacterium</taxon>
    </lineage>
</organism>
<gene>
    <name evidence="2" type="ORF">HHUB_1941</name>
</gene>
<dbReference type="EMBL" id="LN831302">
    <property type="protein sequence ID" value="CQH53237.1"/>
    <property type="molecule type" value="Genomic_DNA"/>
</dbReference>
<dbReference type="OrthoDB" id="384906at2157"/>
<evidence type="ECO:0000313" key="3">
    <source>
        <dbReference type="Proteomes" id="UP000066737"/>
    </source>
</evidence>
<proteinExistence type="predicted"/>
<keyword evidence="1" id="KW-1133">Transmembrane helix</keyword>
<dbReference type="KEGG" id="hhb:Hhub_1941"/>
<keyword evidence="1" id="KW-0812">Transmembrane</keyword>
<accession>A0A0U5H198</accession>
<dbReference type="GeneID" id="26658613"/>